<keyword evidence="6 9" id="KW-0472">Membrane</keyword>
<evidence type="ECO:0000313" key="12">
    <source>
        <dbReference type="Proteomes" id="UP001648503"/>
    </source>
</evidence>
<evidence type="ECO:0000256" key="1">
    <source>
        <dbReference type="ARBA" id="ARBA00004141"/>
    </source>
</evidence>
<dbReference type="SUPFAM" id="SSF54631">
    <property type="entry name" value="CBS-domain pair"/>
    <property type="match status" value="1"/>
</dbReference>
<feature type="transmembrane region" description="Helical" evidence="9">
    <location>
        <begin position="470"/>
        <end position="490"/>
    </location>
</feature>
<dbReference type="Gene3D" id="3.90.1280.20">
    <property type="match status" value="1"/>
</dbReference>
<reference evidence="11 12" key="1">
    <citation type="submission" date="2021-02" db="EMBL/GenBank/DDBJ databases">
        <title>Variation within the Batrachochytrium salamandrivorans European outbreak.</title>
        <authorList>
            <person name="Kelly M."/>
            <person name="Pasmans F."/>
            <person name="Shea T.P."/>
            <person name="Munoz J.F."/>
            <person name="Carranza S."/>
            <person name="Cuomo C.A."/>
            <person name="Martel A."/>
        </authorList>
    </citation>
    <scope>NUCLEOTIDE SEQUENCE [LARGE SCALE GENOMIC DNA]</scope>
    <source>
        <strain evidence="11 12">AMFP18/2</strain>
    </source>
</reference>
<evidence type="ECO:0000259" key="10">
    <source>
        <dbReference type="PROSITE" id="PS51371"/>
    </source>
</evidence>
<dbReference type="Pfam" id="PF00571">
    <property type="entry name" value="CBS"/>
    <property type="match status" value="1"/>
</dbReference>
<feature type="transmembrane region" description="Helical" evidence="9">
    <location>
        <begin position="253"/>
        <end position="271"/>
    </location>
</feature>
<gene>
    <name evidence="11" type="ORF">BASA50_000757</name>
</gene>
<accession>A0ABQ8ETM9</accession>
<evidence type="ECO:0000256" key="3">
    <source>
        <dbReference type="ARBA" id="ARBA00022692"/>
    </source>
</evidence>
<keyword evidence="12" id="KW-1185">Reference proteome</keyword>
<dbReference type="PANTHER" id="PTHR45711">
    <property type="entry name" value="CHLORIDE CHANNEL PROTEIN"/>
    <property type="match status" value="1"/>
</dbReference>
<keyword evidence="3 9" id="KW-0812">Transmembrane</keyword>
<evidence type="ECO:0000256" key="4">
    <source>
        <dbReference type="ARBA" id="ARBA00022989"/>
    </source>
</evidence>
<feature type="transmembrane region" description="Helical" evidence="9">
    <location>
        <begin position="391"/>
        <end position="408"/>
    </location>
</feature>
<evidence type="ECO:0000256" key="5">
    <source>
        <dbReference type="ARBA" id="ARBA00023065"/>
    </source>
</evidence>
<feature type="transmembrane region" description="Helical" evidence="9">
    <location>
        <begin position="429"/>
        <end position="450"/>
    </location>
</feature>
<comment type="subcellular location">
    <subcellularLocation>
        <location evidence="1 9">Membrane</location>
        <topology evidence="1 9">Multi-pass membrane protein</topology>
    </subcellularLocation>
</comment>
<feature type="transmembrane region" description="Helical" evidence="9">
    <location>
        <begin position="522"/>
        <end position="545"/>
    </location>
</feature>
<dbReference type="CDD" id="cd04591">
    <property type="entry name" value="CBS_pair_voltage-gated_CLC_euk_bac"/>
    <property type="match status" value="1"/>
</dbReference>
<dbReference type="Proteomes" id="UP001648503">
    <property type="component" value="Unassembled WGS sequence"/>
</dbReference>
<protein>
    <recommendedName>
        <fullName evidence="9">Chloride channel protein</fullName>
    </recommendedName>
</protein>
<dbReference type="PANTHER" id="PTHR45711:SF6">
    <property type="entry name" value="CHLORIDE CHANNEL PROTEIN"/>
    <property type="match status" value="1"/>
</dbReference>
<sequence length="824" mass="89876">MGSTNAGIVPVAQIASAASRDIDEAADGMSFGIHSQATNLVDLFNSSQPPLLQQLRPLGRPDLQQPWANRVAGPPLSIPHGAAARQRMRADYTPVGRFAVDPVAPSSRRSIGGLLDISPRRRLERVQDVDDPIIKGSIGAGLRVGYGNFTTIERSRVSNLQKLTGVWGAVIRVWDESQTWILILAMGAVTGWLAGFINISEQWLSDLRNGYCSAGFYLNRHFCCWLTPAPGECVDWIEWSPATGELWPWSLEYFFYVLTAIIFAVSSAVLVKNYAPYAAGSGIPEVKTILGGFVIRNFLSFWTLVVKCIGLVLAVASGLSLGKEGPLVHVACCVGNIFSNFVKKYKENEAKKRGLLSAACAAGVSVAFGAPIGGVLFSLEEVSYYFPYKTMWRSFFMAMVAAISLQLVNPFRTGKLVLFQVTYNRDWHAFELPLFILLGVLGGFYGALFIRLNVMYNSYRKTSWLKDWGIPEVAAVALFTSVVSFPFMFLRENSAEMVANLFRECSEVGVDIHGLCNDSKTIVNVASLLLAALLKILLTVMTFGIRVPAGIFLPSMAIGAVVGRALGIVVQSWQRAMPDLWIFTSCKLGIAGTECVTPGTYAMVGAAASLAGVTRMSVSLTVIMFELTGALSYVLPIMITVLVAKWVGDIYGKQGIYECLITLNGYPFLNPNEEYTHSTSAANVMTRLEDIETIATTGHTIDSLEEMLSSTKVKGFPVVTLQGSSTIGYIGRAELQFAIEKAKADGGGVGTRIGLFTDSHALDDPLLAVDFRPWVDHTPVKIHPKFPVDMLVELFKKMGLRYVLVTRNGQLLGIITKKDLLRDS</sequence>
<organism evidence="11 12">
    <name type="scientific">Batrachochytrium salamandrivorans</name>
    <dbReference type="NCBI Taxonomy" id="1357716"/>
    <lineage>
        <taxon>Eukaryota</taxon>
        <taxon>Fungi</taxon>
        <taxon>Fungi incertae sedis</taxon>
        <taxon>Chytridiomycota</taxon>
        <taxon>Chytridiomycota incertae sedis</taxon>
        <taxon>Chytridiomycetes</taxon>
        <taxon>Rhizophydiales</taxon>
        <taxon>Rhizophydiales incertae sedis</taxon>
        <taxon>Batrachochytrium</taxon>
    </lineage>
</organism>
<feature type="transmembrane region" description="Helical" evidence="9">
    <location>
        <begin position="298"/>
        <end position="319"/>
    </location>
</feature>
<dbReference type="Pfam" id="PF00654">
    <property type="entry name" value="Voltage_CLC"/>
    <property type="match status" value="1"/>
</dbReference>
<feature type="transmembrane region" description="Helical" evidence="9">
    <location>
        <begin position="325"/>
        <end position="342"/>
    </location>
</feature>
<keyword evidence="8" id="KW-0129">CBS domain</keyword>
<keyword evidence="7 9" id="KW-0868">Chloride</keyword>
<evidence type="ECO:0000256" key="7">
    <source>
        <dbReference type="ARBA" id="ARBA00023214"/>
    </source>
</evidence>
<proteinExistence type="inferred from homology"/>
<dbReference type="PRINTS" id="PR00762">
    <property type="entry name" value="CLCHANNEL"/>
</dbReference>
<dbReference type="SUPFAM" id="SSF81340">
    <property type="entry name" value="Clc chloride channel"/>
    <property type="match status" value="1"/>
</dbReference>
<comment type="similarity">
    <text evidence="9">Belongs to the chloride channel (TC 2.A.49) family.</text>
</comment>
<evidence type="ECO:0000256" key="2">
    <source>
        <dbReference type="ARBA" id="ARBA00022448"/>
    </source>
</evidence>
<evidence type="ECO:0000256" key="8">
    <source>
        <dbReference type="PROSITE-ProRule" id="PRU00703"/>
    </source>
</evidence>
<dbReference type="CDD" id="cd03684">
    <property type="entry name" value="ClC_3_like"/>
    <property type="match status" value="1"/>
</dbReference>
<feature type="domain" description="CBS" evidence="10">
    <location>
        <begin position="775"/>
        <end position="824"/>
    </location>
</feature>
<dbReference type="InterPro" id="IPR014743">
    <property type="entry name" value="Cl-channel_core"/>
</dbReference>
<dbReference type="InterPro" id="IPR001807">
    <property type="entry name" value="ClC"/>
</dbReference>
<evidence type="ECO:0000313" key="11">
    <source>
        <dbReference type="EMBL" id="KAH6586293.1"/>
    </source>
</evidence>
<dbReference type="EMBL" id="JAFCIX010000575">
    <property type="protein sequence ID" value="KAH6586293.1"/>
    <property type="molecule type" value="Genomic_DNA"/>
</dbReference>
<dbReference type="PROSITE" id="PS51371">
    <property type="entry name" value="CBS"/>
    <property type="match status" value="1"/>
</dbReference>
<dbReference type="InterPro" id="IPR046342">
    <property type="entry name" value="CBS_dom_sf"/>
</dbReference>
<comment type="caution">
    <text evidence="11">The sequence shown here is derived from an EMBL/GenBank/DDBJ whole genome shotgun (WGS) entry which is preliminary data.</text>
</comment>
<dbReference type="Gene3D" id="3.10.580.20">
    <property type="match status" value="1"/>
</dbReference>
<feature type="transmembrane region" description="Helical" evidence="9">
    <location>
        <begin position="354"/>
        <end position="379"/>
    </location>
</feature>
<feature type="transmembrane region" description="Helical" evidence="9">
    <location>
        <begin position="551"/>
        <end position="570"/>
    </location>
</feature>
<name>A0ABQ8ETM9_9FUNG</name>
<keyword evidence="2 9" id="KW-0813">Transport</keyword>
<evidence type="ECO:0000256" key="9">
    <source>
        <dbReference type="RuleBase" id="RU361221"/>
    </source>
</evidence>
<dbReference type="InterPro" id="IPR000644">
    <property type="entry name" value="CBS_dom"/>
</dbReference>
<evidence type="ECO:0000256" key="6">
    <source>
        <dbReference type="ARBA" id="ARBA00023136"/>
    </source>
</evidence>
<feature type="transmembrane region" description="Helical" evidence="9">
    <location>
        <begin position="623"/>
        <end position="647"/>
    </location>
</feature>
<keyword evidence="5 9" id="KW-0406">Ion transport</keyword>
<dbReference type="Gene3D" id="1.10.3080.10">
    <property type="entry name" value="Clc chloride channel"/>
    <property type="match status" value="1"/>
</dbReference>
<keyword evidence="4 9" id="KW-1133">Transmembrane helix</keyword>
<feature type="transmembrane region" description="Helical" evidence="9">
    <location>
        <begin position="180"/>
        <end position="199"/>
    </location>
</feature>